<dbReference type="Proteomes" id="UP000176923">
    <property type="component" value="Unassembled WGS sequence"/>
</dbReference>
<proteinExistence type="predicted"/>
<protein>
    <recommendedName>
        <fullName evidence="2">ATP-grasp domain-containing protein</fullName>
    </recommendedName>
</protein>
<reference evidence="3 4" key="1">
    <citation type="journal article" date="2016" name="Nat. Commun.">
        <title>Thousands of microbial genomes shed light on interconnected biogeochemical processes in an aquifer system.</title>
        <authorList>
            <person name="Anantharaman K."/>
            <person name="Brown C.T."/>
            <person name="Hug L.A."/>
            <person name="Sharon I."/>
            <person name="Castelle C.J."/>
            <person name="Probst A.J."/>
            <person name="Thomas B.C."/>
            <person name="Singh A."/>
            <person name="Wilkins M.J."/>
            <person name="Karaoz U."/>
            <person name="Brodie E.L."/>
            <person name="Williams K.H."/>
            <person name="Hubbard S.S."/>
            <person name="Banfield J.F."/>
        </authorList>
    </citation>
    <scope>NUCLEOTIDE SEQUENCE [LARGE SCALE GENOMIC DNA]</scope>
</reference>
<evidence type="ECO:0000256" key="1">
    <source>
        <dbReference type="PROSITE-ProRule" id="PRU00409"/>
    </source>
</evidence>
<sequence>MHIIRKFLWIMNLMNNKTYIQYLFKDDDFFYVTTDVKRALGLEDILPNFHVITSVYDPLIPLLRNKNIHVFCLEEEVEKENMSVKSARQLFFHPKAQNYIHNQSSRPNILTFKPVEGMGEEKGEDGYEYIGNGRELNEQFEDKINFYQILKDNFKENMVPSIIGQLAELTYGNIRDQLGESLVIQFGKGWAGNTSFDVENESDFENLKKRFPQTHVRVSKRINGNTFLNNCCIYKNTIFHSSPAIQINGISWLNKNPLATSGREWGNKFLSSKETEEIRFLTEKMGRLLIKSTYRGYFGLDFIVDSVTGKVYVSEINARFTASCPFYTKLELGSEILPLYVYHLAEFLGKDIKKEYRRYEGIEGCEVNGELDKMSNLRVGTYKIEDDGTFDFENDSYDPAKILKDEVVLITDPKNSVKIQTNYPLLASPGKFQEKFEKIIKKEIITG</sequence>
<dbReference type="SUPFAM" id="SSF56059">
    <property type="entry name" value="Glutathione synthetase ATP-binding domain-like"/>
    <property type="match status" value="1"/>
</dbReference>
<evidence type="ECO:0000313" key="4">
    <source>
        <dbReference type="Proteomes" id="UP000176923"/>
    </source>
</evidence>
<gene>
    <name evidence="3" type="ORF">A3D77_06945</name>
</gene>
<organism evidence="3 4">
    <name type="scientific">Candidatus Gottesmanbacteria bacterium RIFCSPHIGHO2_02_FULL_39_11</name>
    <dbReference type="NCBI Taxonomy" id="1798382"/>
    <lineage>
        <taxon>Bacteria</taxon>
        <taxon>Candidatus Gottesmaniibacteriota</taxon>
    </lineage>
</organism>
<evidence type="ECO:0000313" key="3">
    <source>
        <dbReference type="EMBL" id="OGG12766.1"/>
    </source>
</evidence>
<comment type="caution">
    <text evidence="3">The sequence shown here is derived from an EMBL/GenBank/DDBJ whole genome shotgun (WGS) entry which is preliminary data.</text>
</comment>
<dbReference type="GO" id="GO:0046872">
    <property type="term" value="F:metal ion binding"/>
    <property type="evidence" value="ECO:0007669"/>
    <property type="project" value="InterPro"/>
</dbReference>
<dbReference type="Gene3D" id="3.30.470.20">
    <property type="entry name" value="ATP-grasp fold, B domain"/>
    <property type="match status" value="1"/>
</dbReference>
<dbReference type="EMBL" id="MFJL01000041">
    <property type="protein sequence ID" value="OGG12766.1"/>
    <property type="molecule type" value="Genomic_DNA"/>
</dbReference>
<dbReference type="GO" id="GO:0005524">
    <property type="term" value="F:ATP binding"/>
    <property type="evidence" value="ECO:0007669"/>
    <property type="project" value="UniProtKB-UniRule"/>
</dbReference>
<name>A0A1F5ZJT4_9BACT</name>
<dbReference type="PROSITE" id="PS50975">
    <property type="entry name" value="ATP_GRASP"/>
    <property type="match status" value="1"/>
</dbReference>
<dbReference type="AlphaFoldDB" id="A0A1F5ZJT4"/>
<evidence type="ECO:0000259" key="2">
    <source>
        <dbReference type="PROSITE" id="PS50975"/>
    </source>
</evidence>
<keyword evidence="1" id="KW-0067">ATP-binding</keyword>
<dbReference type="STRING" id="1798382.A3D77_06945"/>
<accession>A0A1F5ZJT4</accession>
<dbReference type="InterPro" id="IPR011761">
    <property type="entry name" value="ATP-grasp"/>
</dbReference>
<feature type="domain" description="ATP-grasp" evidence="2">
    <location>
        <begin position="151"/>
        <end position="345"/>
    </location>
</feature>
<keyword evidence="1" id="KW-0547">Nucleotide-binding</keyword>